<evidence type="ECO:0000313" key="16">
    <source>
        <dbReference type="Proteomes" id="UP000311919"/>
    </source>
</evidence>
<dbReference type="InterPro" id="IPR013099">
    <property type="entry name" value="K_chnl_dom"/>
</dbReference>
<feature type="domain" description="Potassium channel" evidence="14">
    <location>
        <begin position="97"/>
        <end position="155"/>
    </location>
</feature>
<dbReference type="InterPro" id="IPR003092">
    <property type="entry name" value="2pore_dom_K_chnl_TASK"/>
</dbReference>
<dbReference type="Proteomes" id="UP000311919">
    <property type="component" value="Unassembled WGS sequence"/>
</dbReference>
<dbReference type="EMBL" id="SKCS01000205">
    <property type="protein sequence ID" value="TNN12919.1"/>
    <property type="molecule type" value="Genomic_DNA"/>
</dbReference>
<evidence type="ECO:0000256" key="11">
    <source>
        <dbReference type="ARBA" id="ARBA00023303"/>
    </source>
</evidence>
<sequence>MNKVEQFMKSLPGLILILAVVTVLGALLFQKIEGPHEDRSRTHVSKTRQKIFVLAQQLAKKGSNADWSKLVAQVDRYREKLYEAWVSGTDELTIDIPTKWSLWGSIYYCFTLFTTIGYGNVFPSTVAGKLLTIVYGMITIPLCSLLISRISNVIIRLTKAIYYMTLDPSGVPVGLREVYHRIDATFDFRVLPCIITFMVYLSLGAGIYSYIAGQKELEWSILDLIYFAFISISTVGFGDLIPETDVFLAVFSIIYIIIGLAITSIVFQRLTDAFQHVLCGQRNELTDGNLVNTEQIPLSVGQLMKNKINVTHLKQN</sequence>
<dbReference type="SUPFAM" id="SSF81324">
    <property type="entry name" value="Voltage-gated potassium channels"/>
    <property type="match status" value="2"/>
</dbReference>
<dbReference type="AlphaFoldDB" id="A0A4Z2D920"/>
<feature type="transmembrane region" description="Helical" evidence="13">
    <location>
        <begin position="189"/>
        <end position="212"/>
    </location>
</feature>
<evidence type="ECO:0000256" key="13">
    <source>
        <dbReference type="SAM" id="Phobius"/>
    </source>
</evidence>
<keyword evidence="10 13" id="KW-0472">Membrane</keyword>
<evidence type="ECO:0000256" key="6">
    <source>
        <dbReference type="ARBA" id="ARBA00022826"/>
    </source>
</evidence>
<keyword evidence="9 12" id="KW-0406">Ion transport</keyword>
<feature type="transmembrane region" description="Helical" evidence="13">
    <location>
        <begin position="12"/>
        <end position="29"/>
    </location>
</feature>
<gene>
    <name evidence="15" type="ORF">EWB00_003288</name>
</gene>
<dbReference type="PANTHER" id="PTHR11003:SF335">
    <property type="entry name" value="POTASSIUM CHANNEL DOMAIN-CONTAINING PROTEIN"/>
    <property type="match status" value="1"/>
</dbReference>
<evidence type="ECO:0000256" key="10">
    <source>
        <dbReference type="ARBA" id="ARBA00023136"/>
    </source>
</evidence>
<evidence type="ECO:0000313" key="15">
    <source>
        <dbReference type="EMBL" id="TNN12919.1"/>
    </source>
</evidence>
<evidence type="ECO:0000256" key="5">
    <source>
        <dbReference type="ARBA" id="ARBA00022692"/>
    </source>
</evidence>
<dbReference type="PRINTS" id="PR01095">
    <property type="entry name" value="TASKCHANNEL"/>
</dbReference>
<feature type="transmembrane region" description="Helical" evidence="13">
    <location>
        <begin position="224"/>
        <end position="241"/>
    </location>
</feature>
<feature type="transmembrane region" description="Helical" evidence="13">
    <location>
        <begin position="100"/>
        <end position="121"/>
    </location>
</feature>
<keyword evidence="16" id="KW-1185">Reference proteome</keyword>
<keyword evidence="6" id="KW-0631">Potassium channel</keyword>
<dbReference type="Gene3D" id="1.10.287.70">
    <property type="match status" value="1"/>
</dbReference>
<organism evidence="15 16">
    <name type="scientific">Schistosoma japonicum</name>
    <name type="common">Blood fluke</name>
    <dbReference type="NCBI Taxonomy" id="6182"/>
    <lineage>
        <taxon>Eukaryota</taxon>
        <taxon>Metazoa</taxon>
        <taxon>Spiralia</taxon>
        <taxon>Lophotrochozoa</taxon>
        <taxon>Platyhelminthes</taxon>
        <taxon>Trematoda</taxon>
        <taxon>Digenea</taxon>
        <taxon>Strigeidida</taxon>
        <taxon>Schistosomatoidea</taxon>
        <taxon>Schistosomatidae</taxon>
        <taxon>Schistosoma</taxon>
    </lineage>
</organism>
<reference evidence="15 16" key="1">
    <citation type="submission" date="2019-03" db="EMBL/GenBank/DDBJ databases">
        <title>An improved genome assembly of the fluke Schistosoma japonicum.</title>
        <authorList>
            <person name="Hu W."/>
            <person name="Luo F."/>
            <person name="Yin M."/>
            <person name="Mo X."/>
            <person name="Sun C."/>
            <person name="Wu Q."/>
            <person name="Zhu B."/>
            <person name="Xiang M."/>
            <person name="Wang J."/>
            <person name="Wang Y."/>
            <person name="Zhang T."/>
            <person name="Xu B."/>
            <person name="Zheng H."/>
            <person name="Feng Z."/>
        </authorList>
    </citation>
    <scope>NUCLEOTIDE SEQUENCE [LARGE SCALE GENOMIC DNA]</scope>
    <source>
        <strain evidence="15">HuSjv2</strain>
        <tissue evidence="15">Worms</tissue>
    </source>
</reference>
<keyword evidence="4" id="KW-0633">Potassium transport</keyword>
<evidence type="ECO:0000256" key="9">
    <source>
        <dbReference type="ARBA" id="ARBA00023065"/>
    </source>
</evidence>
<feature type="domain" description="Potassium channel" evidence="14">
    <location>
        <begin position="196"/>
        <end position="275"/>
    </location>
</feature>
<dbReference type="GO" id="GO:0030322">
    <property type="term" value="P:stabilization of membrane potential"/>
    <property type="evidence" value="ECO:0007669"/>
    <property type="project" value="TreeGrafter"/>
</dbReference>
<evidence type="ECO:0000259" key="14">
    <source>
        <dbReference type="Pfam" id="PF07885"/>
    </source>
</evidence>
<keyword evidence="7" id="KW-0630">Potassium</keyword>
<accession>A0A4Z2D920</accession>
<name>A0A4Z2D920_SCHJA</name>
<evidence type="ECO:0000256" key="3">
    <source>
        <dbReference type="ARBA" id="ARBA00022448"/>
    </source>
</evidence>
<dbReference type="GO" id="GO:0015271">
    <property type="term" value="F:outward rectifier potassium channel activity"/>
    <property type="evidence" value="ECO:0007669"/>
    <property type="project" value="TreeGrafter"/>
</dbReference>
<comment type="similarity">
    <text evidence="2 12">Belongs to the two pore domain potassium channel (TC 1.A.1.8) family.</text>
</comment>
<dbReference type="GO" id="GO:0005886">
    <property type="term" value="C:plasma membrane"/>
    <property type="evidence" value="ECO:0007669"/>
    <property type="project" value="TreeGrafter"/>
</dbReference>
<keyword evidence="5 12" id="KW-0812">Transmembrane</keyword>
<dbReference type="STRING" id="6182.A0A4Z2D920"/>
<evidence type="ECO:0000256" key="1">
    <source>
        <dbReference type="ARBA" id="ARBA00004141"/>
    </source>
</evidence>
<dbReference type="Pfam" id="PF07885">
    <property type="entry name" value="Ion_trans_2"/>
    <property type="match status" value="2"/>
</dbReference>
<comment type="caution">
    <text evidence="15">The sequence shown here is derived from an EMBL/GenBank/DDBJ whole genome shotgun (WGS) entry which is preliminary data.</text>
</comment>
<protein>
    <submittedName>
        <fullName evidence="15">TWiK family of potassium channels protein isoform 2</fullName>
    </submittedName>
</protein>
<dbReference type="PANTHER" id="PTHR11003">
    <property type="entry name" value="POTASSIUM CHANNEL, SUBFAMILY K"/>
    <property type="match status" value="1"/>
</dbReference>
<evidence type="ECO:0000256" key="2">
    <source>
        <dbReference type="ARBA" id="ARBA00006666"/>
    </source>
</evidence>
<dbReference type="GO" id="GO:0022841">
    <property type="term" value="F:potassium ion leak channel activity"/>
    <property type="evidence" value="ECO:0007669"/>
    <property type="project" value="TreeGrafter"/>
</dbReference>
<keyword evidence="3 12" id="KW-0813">Transport</keyword>
<keyword evidence="8 13" id="KW-1133">Transmembrane helix</keyword>
<feature type="transmembrane region" description="Helical" evidence="13">
    <location>
        <begin position="133"/>
        <end position="155"/>
    </location>
</feature>
<dbReference type="PRINTS" id="PR01333">
    <property type="entry name" value="2POREKCHANEL"/>
</dbReference>
<proteinExistence type="inferred from homology"/>
<evidence type="ECO:0000256" key="4">
    <source>
        <dbReference type="ARBA" id="ARBA00022538"/>
    </source>
</evidence>
<dbReference type="InterPro" id="IPR003280">
    <property type="entry name" value="2pore_dom_K_chnl"/>
</dbReference>
<evidence type="ECO:0000256" key="12">
    <source>
        <dbReference type="RuleBase" id="RU003857"/>
    </source>
</evidence>
<feature type="transmembrane region" description="Helical" evidence="13">
    <location>
        <begin position="247"/>
        <end position="267"/>
    </location>
</feature>
<evidence type="ECO:0000256" key="8">
    <source>
        <dbReference type="ARBA" id="ARBA00022989"/>
    </source>
</evidence>
<keyword evidence="11 12" id="KW-0407">Ion channel</keyword>
<comment type="subcellular location">
    <subcellularLocation>
        <location evidence="1">Membrane</location>
        <topology evidence="1">Multi-pass membrane protein</topology>
    </subcellularLocation>
</comment>
<dbReference type="OrthoDB" id="297496at2759"/>
<evidence type="ECO:0000256" key="7">
    <source>
        <dbReference type="ARBA" id="ARBA00022958"/>
    </source>
</evidence>